<evidence type="ECO:0000259" key="4">
    <source>
        <dbReference type="Pfam" id="PF01420"/>
    </source>
</evidence>
<sequence>MFEKPCYPVFCKAHLSDIGKYHSLRCDSKQFEGRFLEFETLIEKSDVFFLGDLLPLPLIKGSQPNYIEGAEGIPVINTLSIQNLRINIEDCRYISEDDYDSIIEARKLQKNDVLLTMDGGTSIGKPVLFNLDGSYTVDSHIPILRNPKISEKAWVYLLASPIGQLQFNRAESGASGQTSVTEEDLRRFRFPTKLLAQIDALAKELDLERKKINLERCELDKREHEAWEQFSLKCLCNS</sequence>
<feature type="domain" description="Type I restriction modification DNA specificity" evidence="4">
    <location>
        <begin position="43"/>
        <end position="191"/>
    </location>
</feature>
<dbReference type="AlphaFoldDB" id="B0P8U8"/>
<dbReference type="Proteomes" id="UP000003803">
    <property type="component" value="Unassembled WGS sequence"/>
</dbReference>
<dbReference type="GO" id="GO:0009307">
    <property type="term" value="P:DNA restriction-modification system"/>
    <property type="evidence" value="ECO:0007669"/>
    <property type="project" value="UniProtKB-KW"/>
</dbReference>
<dbReference type="eggNOG" id="COG0732">
    <property type="taxonomic scope" value="Bacteria"/>
</dbReference>
<dbReference type="Pfam" id="PF01420">
    <property type="entry name" value="Methylase_S"/>
    <property type="match status" value="1"/>
</dbReference>
<keyword evidence="2" id="KW-0680">Restriction system</keyword>
<proteinExistence type="inferred from homology"/>
<dbReference type="HOGENOM" id="CLU_1163967_0_0_9"/>
<evidence type="ECO:0000313" key="6">
    <source>
        <dbReference type="Proteomes" id="UP000003803"/>
    </source>
</evidence>
<evidence type="ECO:0000313" key="5">
    <source>
        <dbReference type="EMBL" id="EDS12344.1"/>
    </source>
</evidence>
<reference evidence="5" key="1">
    <citation type="submission" date="2007-11" db="EMBL/GenBank/DDBJ databases">
        <authorList>
            <person name="Fulton L."/>
            <person name="Clifton S."/>
            <person name="Fulton B."/>
            <person name="Xu J."/>
            <person name="Minx P."/>
            <person name="Pepin K.H."/>
            <person name="Johnson M."/>
            <person name="Thiruvilangam P."/>
            <person name="Bhonagiri V."/>
            <person name="Nash W.E."/>
            <person name="Mardis E.R."/>
            <person name="Wilson R.K."/>
        </authorList>
    </citation>
    <scope>NUCLEOTIDE SEQUENCE [LARGE SCALE GENOMIC DNA]</scope>
    <source>
        <strain evidence="5">DSM 17241</strain>
    </source>
</reference>
<evidence type="ECO:0000256" key="2">
    <source>
        <dbReference type="ARBA" id="ARBA00022747"/>
    </source>
</evidence>
<gene>
    <name evidence="5" type="ORF">ANACOL_01187</name>
</gene>
<evidence type="ECO:0000256" key="1">
    <source>
        <dbReference type="ARBA" id="ARBA00010923"/>
    </source>
</evidence>
<organism evidence="5 6">
    <name type="scientific">Anaerotruncus colihominis DSM 17241</name>
    <dbReference type="NCBI Taxonomy" id="445972"/>
    <lineage>
        <taxon>Bacteria</taxon>
        <taxon>Bacillati</taxon>
        <taxon>Bacillota</taxon>
        <taxon>Clostridia</taxon>
        <taxon>Eubacteriales</taxon>
        <taxon>Oscillospiraceae</taxon>
        <taxon>Anaerotruncus</taxon>
    </lineage>
</organism>
<reference evidence="5" key="2">
    <citation type="submission" date="2013-09" db="EMBL/GenBank/DDBJ databases">
        <title>Draft genome sequence of Anaerotruncus colihominis(DSM 17241).</title>
        <authorList>
            <person name="Sudarsanam P."/>
            <person name="Ley R."/>
            <person name="Guruge J."/>
            <person name="Turnbaugh P.J."/>
            <person name="Mahowald M."/>
            <person name="Liep D."/>
            <person name="Gordon J."/>
        </authorList>
    </citation>
    <scope>NUCLEOTIDE SEQUENCE</scope>
    <source>
        <strain evidence="5">DSM 17241</strain>
    </source>
</reference>
<comment type="caution">
    <text evidence="5">The sequence shown here is derived from an EMBL/GenBank/DDBJ whole genome shotgun (WGS) entry which is preliminary data.</text>
</comment>
<evidence type="ECO:0000256" key="3">
    <source>
        <dbReference type="ARBA" id="ARBA00023125"/>
    </source>
</evidence>
<name>B0P8U8_9FIRM</name>
<dbReference type="Gene3D" id="3.90.220.20">
    <property type="entry name" value="DNA methylase specificity domains"/>
    <property type="match status" value="1"/>
</dbReference>
<dbReference type="EMBL" id="ABGD02000007">
    <property type="protein sequence ID" value="EDS12344.1"/>
    <property type="molecule type" value="Genomic_DNA"/>
</dbReference>
<dbReference type="GO" id="GO:0003677">
    <property type="term" value="F:DNA binding"/>
    <property type="evidence" value="ECO:0007669"/>
    <property type="project" value="UniProtKB-KW"/>
</dbReference>
<accession>B0P8U8</accession>
<dbReference type="InterPro" id="IPR000055">
    <property type="entry name" value="Restrct_endonuc_typeI_TRD"/>
</dbReference>
<keyword evidence="3" id="KW-0238">DNA-binding</keyword>
<dbReference type="SUPFAM" id="SSF116734">
    <property type="entry name" value="DNA methylase specificity domain"/>
    <property type="match status" value="1"/>
</dbReference>
<dbReference type="RefSeq" id="WP_006874569.1">
    <property type="nucleotide sequence ID" value="NZ_DS544177.1"/>
</dbReference>
<keyword evidence="6" id="KW-1185">Reference proteome</keyword>
<dbReference type="InterPro" id="IPR044946">
    <property type="entry name" value="Restrct_endonuc_typeI_TRD_sf"/>
</dbReference>
<protein>
    <recommendedName>
        <fullName evidence="4">Type I restriction modification DNA specificity domain-containing protein</fullName>
    </recommendedName>
</protein>
<comment type="similarity">
    <text evidence="1">Belongs to the type-I restriction system S methylase family.</text>
</comment>